<dbReference type="InterPro" id="IPR051201">
    <property type="entry name" value="Chloro_Bact_Ser_Proteases"/>
</dbReference>
<feature type="compositionally biased region" description="Basic and acidic residues" evidence="4">
    <location>
        <begin position="385"/>
        <end position="403"/>
    </location>
</feature>
<dbReference type="PANTHER" id="PTHR43343:SF3">
    <property type="entry name" value="PROTEASE DO-LIKE 8, CHLOROPLASTIC"/>
    <property type="match status" value="1"/>
</dbReference>
<dbReference type="Gene3D" id="2.40.10.120">
    <property type="match status" value="1"/>
</dbReference>
<dbReference type="EMBL" id="BAAADO010000004">
    <property type="protein sequence ID" value="GAA0494263.1"/>
    <property type="molecule type" value="Genomic_DNA"/>
</dbReference>
<organism evidence="6 7">
    <name type="scientific">Salinibacillus aidingensis</name>
    <dbReference type="NCBI Taxonomy" id="237684"/>
    <lineage>
        <taxon>Bacteria</taxon>
        <taxon>Bacillati</taxon>
        <taxon>Bacillota</taxon>
        <taxon>Bacilli</taxon>
        <taxon>Bacillales</taxon>
        <taxon>Bacillaceae</taxon>
        <taxon>Salinibacillus</taxon>
    </lineage>
</organism>
<sequence>MIKNRLFWPVVITVIMTICLILTMVLYYQNWSKKAIDVDNSIASLVRADDQENETTLKTIIHEAQKSVVQIEAESESGKNIGSGFIYNNKGDIMTNAHVVANADSVYVKTSDARTYPAAVIGLGTKKDIAVLRVPQLVDRKTLSLNPDYEAEIGDEIIAVGSPLGFQNTVTTGIISGKNRTFNVDDQYNYEGLYQISAPITNGNSGGPLIHRPSGKIIAINSAGSNEGQIGFSLPIGQVVDRVNMWSDQADDEELSFDGALKTKDTVNEEQLIQDATYIVNYFYENVEMRDYLNAYKLLGIERQRQKSYQDFRNEYVHIHDLTINNLNTELQSNQKVKITLNADHVSRNKNQVQITEHYETTFIVGYENDQLKILEKNQTSLSTTKKEPTPANDGKQEDSSQS</sequence>
<keyword evidence="2" id="KW-0378">Hydrolase</keyword>
<evidence type="ECO:0000256" key="3">
    <source>
        <dbReference type="ARBA" id="ARBA00022825"/>
    </source>
</evidence>
<dbReference type="SUPFAM" id="SSF50494">
    <property type="entry name" value="Trypsin-like serine proteases"/>
    <property type="match status" value="1"/>
</dbReference>
<dbReference type="RefSeq" id="WP_343840680.1">
    <property type="nucleotide sequence ID" value="NZ_BAAADO010000004.1"/>
</dbReference>
<dbReference type="InterPro" id="IPR001940">
    <property type="entry name" value="Peptidase_S1C"/>
</dbReference>
<proteinExistence type="predicted"/>
<evidence type="ECO:0000313" key="6">
    <source>
        <dbReference type="EMBL" id="GAA0494263.1"/>
    </source>
</evidence>
<reference evidence="6 7" key="1">
    <citation type="journal article" date="2019" name="Int. J. Syst. Evol. Microbiol.">
        <title>The Global Catalogue of Microorganisms (GCM) 10K type strain sequencing project: providing services to taxonomists for standard genome sequencing and annotation.</title>
        <authorList>
            <consortium name="The Broad Institute Genomics Platform"/>
            <consortium name="The Broad Institute Genome Sequencing Center for Infectious Disease"/>
            <person name="Wu L."/>
            <person name="Ma J."/>
        </authorList>
    </citation>
    <scope>NUCLEOTIDE SEQUENCE [LARGE SCALE GENOMIC DNA]</scope>
    <source>
        <strain evidence="6 7">JCM 12389</strain>
    </source>
</reference>
<protein>
    <recommendedName>
        <fullName evidence="8">Trypsin-like peptidase domain-containing protein</fullName>
    </recommendedName>
</protein>
<evidence type="ECO:0008006" key="8">
    <source>
        <dbReference type="Google" id="ProtNLM"/>
    </source>
</evidence>
<feature type="region of interest" description="Disordered" evidence="4">
    <location>
        <begin position="378"/>
        <end position="403"/>
    </location>
</feature>
<evidence type="ECO:0000313" key="7">
    <source>
        <dbReference type="Proteomes" id="UP001500880"/>
    </source>
</evidence>
<evidence type="ECO:0000256" key="4">
    <source>
        <dbReference type="SAM" id="MobiDB-lite"/>
    </source>
</evidence>
<keyword evidence="3" id="KW-0720">Serine protease</keyword>
<evidence type="ECO:0000256" key="5">
    <source>
        <dbReference type="SAM" id="Phobius"/>
    </source>
</evidence>
<evidence type="ECO:0000256" key="2">
    <source>
        <dbReference type="ARBA" id="ARBA00022801"/>
    </source>
</evidence>
<keyword evidence="7" id="KW-1185">Reference proteome</keyword>
<feature type="transmembrane region" description="Helical" evidence="5">
    <location>
        <begin position="6"/>
        <end position="28"/>
    </location>
</feature>
<comment type="caution">
    <text evidence="6">The sequence shown here is derived from an EMBL/GenBank/DDBJ whole genome shotgun (WGS) entry which is preliminary data.</text>
</comment>
<keyword evidence="5" id="KW-0812">Transmembrane</keyword>
<evidence type="ECO:0000256" key="1">
    <source>
        <dbReference type="ARBA" id="ARBA00022670"/>
    </source>
</evidence>
<keyword evidence="5" id="KW-1133">Transmembrane helix</keyword>
<dbReference type="Pfam" id="PF13365">
    <property type="entry name" value="Trypsin_2"/>
    <property type="match status" value="1"/>
</dbReference>
<name>A0ABN1BBI4_9BACI</name>
<dbReference type="Proteomes" id="UP001500880">
    <property type="component" value="Unassembled WGS sequence"/>
</dbReference>
<accession>A0ABN1BBI4</accession>
<gene>
    <name evidence="6" type="ORF">GCM10008986_21020</name>
</gene>
<keyword evidence="1" id="KW-0645">Protease</keyword>
<keyword evidence="5" id="KW-0472">Membrane</keyword>
<dbReference type="InterPro" id="IPR009003">
    <property type="entry name" value="Peptidase_S1_PA"/>
</dbReference>
<dbReference type="PRINTS" id="PR00834">
    <property type="entry name" value="PROTEASES2C"/>
</dbReference>
<dbReference type="PANTHER" id="PTHR43343">
    <property type="entry name" value="PEPTIDASE S12"/>
    <property type="match status" value="1"/>
</dbReference>